<name>A0A8J5KB21_HOMAM</name>
<dbReference type="Pfam" id="PF07677">
    <property type="entry name" value="A2M_recep"/>
    <property type="match status" value="1"/>
</dbReference>
<dbReference type="AlphaFoldDB" id="A0A8J5KB21"/>
<gene>
    <name evidence="2" type="primary">A2m-L3</name>
    <name evidence="2" type="ORF">Hamer_G011692</name>
</gene>
<accession>A0A8J5KB21</accession>
<dbReference type="PANTHER" id="PTHR11412:SF171">
    <property type="entry name" value="PREGNANCY ZONE PROTEIN-LIKE PROTEIN"/>
    <property type="match status" value="1"/>
</dbReference>
<dbReference type="Gene3D" id="2.60.40.690">
    <property type="entry name" value="Alpha-macroglobulin, receptor-binding domain"/>
    <property type="match status" value="1"/>
</dbReference>
<reference evidence="2" key="1">
    <citation type="journal article" date="2021" name="Sci. Adv.">
        <title>The American lobster genome reveals insights on longevity, neural, and immune adaptations.</title>
        <authorList>
            <person name="Polinski J.M."/>
            <person name="Zimin A.V."/>
            <person name="Clark K.F."/>
            <person name="Kohn A.B."/>
            <person name="Sadowski N."/>
            <person name="Timp W."/>
            <person name="Ptitsyn A."/>
            <person name="Khanna P."/>
            <person name="Romanova D.Y."/>
            <person name="Williams P."/>
            <person name="Greenwood S.J."/>
            <person name="Moroz L.L."/>
            <person name="Walt D.R."/>
            <person name="Bodnar A.G."/>
        </authorList>
    </citation>
    <scope>NUCLEOTIDE SEQUENCE</scope>
    <source>
        <strain evidence="2">GMGI-L3</strain>
    </source>
</reference>
<dbReference type="SUPFAM" id="SSF48239">
    <property type="entry name" value="Terpenoid cyclases/Protein prenyltransferases"/>
    <property type="match status" value="1"/>
</dbReference>
<protein>
    <submittedName>
        <fullName evidence="2">Alpha-2-macroglobulin-like 3</fullName>
    </submittedName>
</protein>
<dbReference type="Gene3D" id="2.60.120.1540">
    <property type="match status" value="1"/>
</dbReference>
<organism evidence="2 3">
    <name type="scientific">Homarus americanus</name>
    <name type="common">American lobster</name>
    <dbReference type="NCBI Taxonomy" id="6706"/>
    <lineage>
        <taxon>Eukaryota</taxon>
        <taxon>Metazoa</taxon>
        <taxon>Ecdysozoa</taxon>
        <taxon>Arthropoda</taxon>
        <taxon>Crustacea</taxon>
        <taxon>Multicrustacea</taxon>
        <taxon>Malacostraca</taxon>
        <taxon>Eumalacostraca</taxon>
        <taxon>Eucarida</taxon>
        <taxon>Decapoda</taxon>
        <taxon>Pleocyemata</taxon>
        <taxon>Astacidea</taxon>
        <taxon>Nephropoidea</taxon>
        <taxon>Nephropidae</taxon>
        <taxon>Homarus</taxon>
    </lineage>
</organism>
<dbReference type="InterPro" id="IPR036595">
    <property type="entry name" value="A-macroglobulin_rcpt-bd_sf"/>
</dbReference>
<evidence type="ECO:0000313" key="3">
    <source>
        <dbReference type="Proteomes" id="UP000747542"/>
    </source>
</evidence>
<evidence type="ECO:0000259" key="1">
    <source>
        <dbReference type="SMART" id="SM01361"/>
    </source>
</evidence>
<feature type="domain" description="Alpha-macroglobulin receptor-binding" evidence="1">
    <location>
        <begin position="502"/>
        <end position="588"/>
    </location>
</feature>
<sequence>MEERSEFKLVGEEGQEVAGERSVCLAAQDKKVVTVKLDMLALGDIKIGVSAFVDQQIPLLCGSRDDSIKRRDALVKPIKVEPEGFPRERTWTSYLCSQGQERVSGGEVVWEVEVPGTMVERSARAWVTVVADLLGLSLQYLRATGQDTPELTDKLIRFMNTGYQRQLLYLRDDGSFSVFGRADASGSTWLTAFVLKSFAQAQTFILVDESVLRKSRSWLGKKQGKDGCFLALGKVLHKHMKGGIVGKDSPVPLTAYVMISLMEAGEELHSPVVLSAAGCLAVDSSHHPYTLALKAYALALARLPTAQVALQLLLDQAVVTPDFMYWELPSRYGRSRAAEVETASYVILSMITLNAECFFQQATKIVQWITAQRNSRGGFSSTQDTVVALQALATYETHFYQGPVSVEARVTAAFLSHTFTVNESNKLLEQRVTLPVIPTTVRIVVGGQGCAVLQAVLRYNVPHPEPSDAFSLTVTTKVDRDPGCVTQSISACAAYHLADAISNMAVIEVNLVSGYVPINPETPHLTNDTARRYEVEGSKIFIYLEELTERETCVVVRVRREIVVENVKPSAVVVYDYYEPQFSVSQDYRLVAPEDCV</sequence>
<dbReference type="EMBL" id="JAHLQT010018664">
    <property type="protein sequence ID" value="KAG7169000.1"/>
    <property type="molecule type" value="Genomic_DNA"/>
</dbReference>
<evidence type="ECO:0000313" key="2">
    <source>
        <dbReference type="EMBL" id="KAG7169000.1"/>
    </source>
</evidence>
<proteinExistence type="predicted"/>
<dbReference type="Gene3D" id="1.50.10.20">
    <property type="match status" value="1"/>
</dbReference>
<dbReference type="Proteomes" id="UP000747542">
    <property type="component" value="Unassembled WGS sequence"/>
</dbReference>
<dbReference type="InterPro" id="IPR011626">
    <property type="entry name" value="Alpha-macroglobulin_TED"/>
</dbReference>
<dbReference type="SUPFAM" id="SSF49410">
    <property type="entry name" value="Alpha-macroglobulin receptor domain"/>
    <property type="match status" value="1"/>
</dbReference>
<dbReference type="GO" id="GO:0005615">
    <property type="term" value="C:extracellular space"/>
    <property type="evidence" value="ECO:0007669"/>
    <property type="project" value="InterPro"/>
</dbReference>
<dbReference type="InterPro" id="IPR009048">
    <property type="entry name" value="A-macroglobulin_rcpt-bd"/>
</dbReference>
<keyword evidence="3" id="KW-1185">Reference proteome</keyword>
<dbReference type="InterPro" id="IPR050473">
    <property type="entry name" value="A2M/Complement_sys"/>
</dbReference>
<dbReference type="PANTHER" id="PTHR11412">
    <property type="entry name" value="MACROGLOBULIN / COMPLEMENT"/>
    <property type="match status" value="1"/>
</dbReference>
<dbReference type="InterPro" id="IPR008930">
    <property type="entry name" value="Terpenoid_cyclase/PrenylTrfase"/>
</dbReference>
<dbReference type="Pfam" id="PF07678">
    <property type="entry name" value="TED_complement"/>
    <property type="match status" value="1"/>
</dbReference>
<dbReference type="SMART" id="SM01361">
    <property type="entry name" value="A2M_recep"/>
    <property type="match status" value="1"/>
</dbReference>
<comment type="caution">
    <text evidence="2">The sequence shown here is derived from an EMBL/GenBank/DDBJ whole genome shotgun (WGS) entry which is preliminary data.</text>
</comment>